<sequence length="261" mass="29989">MMYIFDLERLYFVYLEYMKPNINKHGLSRYIPEDIKREIRKKSGFGCVICGKGIYEYDHINPEFNDAKTHDPNGITLLCGQCHSKKTRKFLSRETILEMMANPVPFVTGFVNESMDIKLDENLIIKIGAAIFTNCPIPIVFKGKEVLKISKPSDGSTNILLSGIFFDSIGNKSLIIENNEWKANTENWDIITKGGELIIKNEFEPFLIMENDKRNILNIKFFKTEIGNMKFVMSDQGIFINNSRIIKEFIAENCQIGMMIG</sequence>
<gene>
    <name evidence="2" type="ORF">SAMN05444267_101336</name>
</gene>
<keyword evidence="2" id="KW-0255">Endonuclease</keyword>
<dbReference type="OrthoDB" id="9154548at2"/>
<evidence type="ECO:0000313" key="3">
    <source>
        <dbReference type="Proteomes" id="UP000184364"/>
    </source>
</evidence>
<dbReference type="STRING" id="1302687.SAMN05444267_101336"/>
<dbReference type="Proteomes" id="UP000184364">
    <property type="component" value="Unassembled WGS sequence"/>
</dbReference>
<keyword evidence="2" id="KW-0378">Hydrolase</keyword>
<evidence type="ECO:0000313" key="2">
    <source>
        <dbReference type="EMBL" id="SHL17268.1"/>
    </source>
</evidence>
<name>A0A1M6YGB5_9FLAO</name>
<dbReference type="InterPro" id="IPR003615">
    <property type="entry name" value="HNH_nuc"/>
</dbReference>
<dbReference type="GO" id="GO:0003676">
    <property type="term" value="F:nucleic acid binding"/>
    <property type="evidence" value="ECO:0007669"/>
    <property type="project" value="InterPro"/>
</dbReference>
<dbReference type="CDD" id="cd00085">
    <property type="entry name" value="HNHc"/>
    <property type="match status" value="1"/>
</dbReference>
<keyword evidence="2" id="KW-0540">Nuclease</keyword>
<dbReference type="Pfam" id="PF01844">
    <property type="entry name" value="HNH"/>
    <property type="match status" value="1"/>
</dbReference>
<dbReference type="EMBL" id="FRAV01000013">
    <property type="protein sequence ID" value="SHL17268.1"/>
    <property type="molecule type" value="Genomic_DNA"/>
</dbReference>
<keyword evidence="3" id="KW-1185">Reference proteome</keyword>
<feature type="domain" description="HNH nuclease" evidence="1">
    <location>
        <begin position="34"/>
        <end position="84"/>
    </location>
</feature>
<dbReference type="GO" id="GO:0008270">
    <property type="term" value="F:zinc ion binding"/>
    <property type="evidence" value="ECO:0007669"/>
    <property type="project" value="InterPro"/>
</dbReference>
<reference evidence="3" key="1">
    <citation type="submission" date="2016-11" db="EMBL/GenBank/DDBJ databases">
        <authorList>
            <person name="Varghese N."/>
            <person name="Submissions S."/>
        </authorList>
    </citation>
    <scope>NUCLEOTIDE SEQUENCE [LARGE SCALE GENOMIC DNA]</scope>
    <source>
        <strain evidence="3">DSM 26899</strain>
    </source>
</reference>
<evidence type="ECO:0000259" key="1">
    <source>
        <dbReference type="SMART" id="SM00507"/>
    </source>
</evidence>
<dbReference type="Gene3D" id="1.10.30.50">
    <property type="match status" value="1"/>
</dbReference>
<proteinExistence type="predicted"/>
<dbReference type="GO" id="GO:0004519">
    <property type="term" value="F:endonuclease activity"/>
    <property type="evidence" value="ECO:0007669"/>
    <property type="project" value="UniProtKB-KW"/>
</dbReference>
<accession>A0A1M6YGB5</accession>
<dbReference type="SMART" id="SM00507">
    <property type="entry name" value="HNHc"/>
    <property type="match status" value="1"/>
</dbReference>
<dbReference type="AlphaFoldDB" id="A0A1M6YGB5"/>
<dbReference type="InterPro" id="IPR002711">
    <property type="entry name" value="HNH"/>
</dbReference>
<protein>
    <submittedName>
        <fullName evidence="2">HNH endonuclease</fullName>
    </submittedName>
</protein>
<organism evidence="2 3">
    <name type="scientific">Chryseobacterium polytrichastri</name>
    <dbReference type="NCBI Taxonomy" id="1302687"/>
    <lineage>
        <taxon>Bacteria</taxon>
        <taxon>Pseudomonadati</taxon>
        <taxon>Bacteroidota</taxon>
        <taxon>Flavobacteriia</taxon>
        <taxon>Flavobacteriales</taxon>
        <taxon>Weeksellaceae</taxon>
        <taxon>Chryseobacterium group</taxon>
        <taxon>Chryseobacterium</taxon>
    </lineage>
</organism>